<dbReference type="GO" id="GO:0008234">
    <property type="term" value="F:cysteine-type peptidase activity"/>
    <property type="evidence" value="ECO:0007669"/>
    <property type="project" value="InterPro"/>
</dbReference>
<dbReference type="EMBL" id="CAJOBC010114120">
    <property type="protein sequence ID" value="CAF4543448.1"/>
    <property type="molecule type" value="Genomic_DNA"/>
</dbReference>
<dbReference type="InterPro" id="IPR038765">
    <property type="entry name" value="Papain-like_cys_pep_sf"/>
</dbReference>
<comment type="caution">
    <text evidence="2">The sequence shown here is derived from an EMBL/GenBank/DDBJ whole genome shotgun (WGS) entry which is preliminary data.</text>
</comment>
<dbReference type="OrthoDB" id="640249at2759"/>
<dbReference type="EMBL" id="CAJNOQ010045707">
    <property type="protein sequence ID" value="CAF1636722.1"/>
    <property type="molecule type" value="Genomic_DNA"/>
</dbReference>
<dbReference type="SUPFAM" id="SSF54001">
    <property type="entry name" value="Cysteine proteinases"/>
    <property type="match status" value="1"/>
</dbReference>
<feature type="non-terminal residue" evidence="2">
    <location>
        <position position="1"/>
    </location>
</feature>
<dbReference type="CDD" id="cd02619">
    <property type="entry name" value="Peptidase_C1"/>
    <property type="match status" value="1"/>
</dbReference>
<gene>
    <name evidence="2" type="ORF">GPM918_LOCUS44699</name>
    <name evidence="3" type="ORF">SRO942_LOCUS46688</name>
</gene>
<dbReference type="Pfam" id="PF00112">
    <property type="entry name" value="Peptidase_C1"/>
    <property type="match status" value="1"/>
</dbReference>
<evidence type="ECO:0000313" key="2">
    <source>
        <dbReference type="EMBL" id="CAF1636722.1"/>
    </source>
</evidence>
<dbReference type="Proteomes" id="UP000681722">
    <property type="component" value="Unassembled WGS sequence"/>
</dbReference>
<protein>
    <recommendedName>
        <fullName evidence="1">Peptidase C1A papain C-terminal domain-containing protein</fullName>
    </recommendedName>
</protein>
<evidence type="ECO:0000313" key="4">
    <source>
        <dbReference type="Proteomes" id="UP000663829"/>
    </source>
</evidence>
<dbReference type="GO" id="GO:0006508">
    <property type="term" value="P:proteolysis"/>
    <property type="evidence" value="ECO:0007669"/>
    <property type="project" value="InterPro"/>
</dbReference>
<dbReference type="AlphaFoldDB" id="A0A816DMN4"/>
<sequence length="181" mass="20752">MYDFCFFCCSSVPNALAGAYEYHIKRHNGKEVDVSRLFIFYNSRERIKQEKKDIAVSITTALDVLGVYGSCKEKYWPYNTELVYTKSTQIAYQKAKRYKAVEVLKVKINLDEMKACLAQSFPIVFGLNLTQSFGQADDNEGAVPRPNPKDFKIIERHAMLAVGYSDRSEAFIVRNSWGTSW</sequence>
<dbReference type="Proteomes" id="UP000663829">
    <property type="component" value="Unassembled WGS sequence"/>
</dbReference>
<keyword evidence="4" id="KW-1185">Reference proteome</keyword>
<accession>A0A816DMN4</accession>
<name>A0A816DMN4_9BILA</name>
<dbReference type="Gene3D" id="3.90.70.10">
    <property type="entry name" value="Cysteine proteinases"/>
    <property type="match status" value="1"/>
</dbReference>
<evidence type="ECO:0000259" key="1">
    <source>
        <dbReference type="Pfam" id="PF00112"/>
    </source>
</evidence>
<organism evidence="2 4">
    <name type="scientific">Didymodactylos carnosus</name>
    <dbReference type="NCBI Taxonomy" id="1234261"/>
    <lineage>
        <taxon>Eukaryota</taxon>
        <taxon>Metazoa</taxon>
        <taxon>Spiralia</taxon>
        <taxon>Gnathifera</taxon>
        <taxon>Rotifera</taxon>
        <taxon>Eurotatoria</taxon>
        <taxon>Bdelloidea</taxon>
        <taxon>Philodinida</taxon>
        <taxon>Philodinidae</taxon>
        <taxon>Didymodactylos</taxon>
    </lineage>
</organism>
<feature type="domain" description="Peptidase C1A papain C-terminal" evidence="1">
    <location>
        <begin position="66"/>
        <end position="181"/>
    </location>
</feature>
<evidence type="ECO:0000313" key="3">
    <source>
        <dbReference type="EMBL" id="CAF4543448.1"/>
    </source>
</evidence>
<proteinExistence type="predicted"/>
<dbReference type="InterPro" id="IPR000668">
    <property type="entry name" value="Peptidase_C1A_C"/>
</dbReference>
<reference evidence="2" key="1">
    <citation type="submission" date="2021-02" db="EMBL/GenBank/DDBJ databases">
        <authorList>
            <person name="Nowell W R."/>
        </authorList>
    </citation>
    <scope>NUCLEOTIDE SEQUENCE</scope>
</reference>